<organism evidence="2 3">
    <name type="scientific">Winogradskyella eximia</name>
    <dbReference type="NCBI Taxonomy" id="262006"/>
    <lineage>
        <taxon>Bacteria</taxon>
        <taxon>Pseudomonadati</taxon>
        <taxon>Bacteroidota</taxon>
        <taxon>Flavobacteriia</taxon>
        <taxon>Flavobacteriales</taxon>
        <taxon>Flavobacteriaceae</taxon>
        <taxon>Winogradskyella</taxon>
    </lineage>
</organism>
<reference evidence="2 3" key="1">
    <citation type="submission" date="2018-07" db="EMBL/GenBank/DDBJ databases">
        <title>Genomic Encyclopedia of Type Strains, Phase III (KMG-III): the genomes of soil and plant-associated and newly described type strains.</title>
        <authorList>
            <person name="Whitman W."/>
        </authorList>
    </citation>
    <scope>NUCLEOTIDE SEQUENCE [LARGE SCALE GENOMIC DNA]</scope>
    <source>
        <strain evidence="2 3">CECT 7946</strain>
    </source>
</reference>
<evidence type="ECO:0008006" key="4">
    <source>
        <dbReference type="Google" id="ProtNLM"/>
    </source>
</evidence>
<keyword evidence="1" id="KW-0732">Signal</keyword>
<sequence>MKKSITLFVILLSGLSLTLSSCSSDDDSNSEPQLATGAFEIYLDGVLYKQATNAEVGLIKDAQGNYVNTVSIGVGTETAIMVSGFPTAIGEDITMDSDSDPGVNISSGTDYYGTVSGTLTRTSASKISFQGTCTKLMEAQVYTITGYVESTAWEVID</sequence>
<proteinExistence type="predicted"/>
<evidence type="ECO:0000256" key="1">
    <source>
        <dbReference type="SAM" id="SignalP"/>
    </source>
</evidence>
<comment type="caution">
    <text evidence="2">The sequence shown here is derived from an EMBL/GenBank/DDBJ whole genome shotgun (WGS) entry which is preliminary data.</text>
</comment>
<accession>A0A3D9HBH6</accession>
<evidence type="ECO:0000313" key="2">
    <source>
        <dbReference type="EMBL" id="RED46814.1"/>
    </source>
</evidence>
<dbReference type="AlphaFoldDB" id="A0A3D9HBH6"/>
<feature type="chain" id="PRO_5017639681" description="Lipoprotein" evidence="1">
    <location>
        <begin position="19"/>
        <end position="157"/>
    </location>
</feature>
<dbReference type="RefSeq" id="WP_115815919.1">
    <property type="nucleotide sequence ID" value="NZ_QRDV01000001.1"/>
</dbReference>
<dbReference type="EMBL" id="QRDV01000001">
    <property type="protein sequence ID" value="RED46814.1"/>
    <property type="molecule type" value="Genomic_DNA"/>
</dbReference>
<keyword evidence="3" id="KW-1185">Reference proteome</keyword>
<feature type="signal peptide" evidence="1">
    <location>
        <begin position="1"/>
        <end position="18"/>
    </location>
</feature>
<evidence type="ECO:0000313" key="3">
    <source>
        <dbReference type="Proteomes" id="UP000256980"/>
    </source>
</evidence>
<protein>
    <recommendedName>
        <fullName evidence="4">Lipoprotein</fullName>
    </recommendedName>
</protein>
<dbReference type="Proteomes" id="UP000256980">
    <property type="component" value="Unassembled WGS sequence"/>
</dbReference>
<gene>
    <name evidence="2" type="ORF">DFQ10_101590</name>
</gene>
<dbReference type="OrthoDB" id="1122094at2"/>
<name>A0A3D9HBH6_9FLAO</name>
<dbReference type="PROSITE" id="PS51257">
    <property type="entry name" value="PROKAR_LIPOPROTEIN"/>
    <property type="match status" value="1"/>
</dbReference>